<dbReference type="InterPro" id="IPR000073">
    <property type="entry name" value="AB_hydrolase_1"/>
</dbReference>
<accession>A0ABR7J5V3</accession>
<evidence type="ECO:0000313" key="4">
    <source>
        <dbReference type="Proteomes" id="UP000629963"/>
    </source>
</evidence>
<keyword evidence="4" id="KW-1185">Reference proteome</keyword>
<dbReference type="PANTHER" id="PTHR43798:SF31">
    <property type="entry name" value="AB HYDROLASE SUPERFAMILY PROTEIN YCLE"/>
    <property type="match status" value="1"/>
</dbReference>
<keyword evidence="1 3" id="KW-0378">Hydrolase</keyword>
<dbReference type="EMBL" id="JACRUJ010000001">
    <property type="protein sequence ID" value="MBC5840915.1"/>
    <property type="molecule type" value="Genomic_DNA"/>
</dbReference>
<gene>
    <name evidence="3" type="ORF">H8R23_05815</name>
</gene>
<dbReference type="GO" id="GO:0016787">
    <property type="term" value="F:hydrolase activity"/>
    <property type="evidence" value="ECO:0007669"/>
    <property type="project" value="UniProtKB-KW"/>
</dbReference>
<dbReference type="Pfam" id="PF00561">
    <property type="entry name" value="Abhydrolase_1"/>
    <property type="match status" value="1"/>
</dbReference>
<dbReference type="InterPro" id="IPR050266">
    <property type="entry name" value="AB_hydrolase_sf"/>
</dbReference>
<organism evidence="3 4">
    <name type="scientific">Flavobacterium kayseriense</name>
    <dbReference type="NCBI Taxonomy" id="2764714"/>
    <lineage>
        <taxon>Bacteria</taxon>
        <taxon>Pseudomonadati</taxon>
        <taxon>Bacteroidota</taxon>
        <taxon>Flavobacteriia</taxon>
        <taxon>Flavobacteriales</taxon>
        <taxon>Flavobacteriaceae</taxon>
        <taxon>Flavobacterium</taxon>
    </lineage>
</organism>
<evidence type="ECO:0000256" key="1">
    <source>
        <dbReference type="ARBA" id="ARBA00022801"/>
    </source>
</evidence>
<sequence>MPKTMVNSIEINYEDVGHGETLVLLHGLGSTIKDWDFQISVLSEKFRLIIPDFRGHGRSGINNNDFGVEFLTEDIFQLLQKLEIDRASFIGFSMGGAVSFQMAVSHPEVVDKLIIVNSGPDFDNMGKMGTELLESRTAFLKMKGLQELAKEISKNMFPEPQQQKLRHEFEERCGKNNPEVYYKTFVTLMEWGLGDKLETIPHKTLVVGSDMDYMPVSYKEEYASRMQNATVAIVSNSRHGVVMDQHEAFNTIILNFLLNE</sequence>
<feature type="domain" description="AB hydrolase-1" evidence="2">
    <location>
        <begin position="21"/>
        <end position="135"/>
    </location>
</feature>
<protein>
    <submittedName>
        <fullName evidence="3">Alpha/beta hydrolase</fullName>
    </submittedName>
</protein>
<dbReference type="Proteomes" id="UP000629963">
    <property type="component" value="Unassembled WGS sequence"/>
</dbReference>
<dbReference type="PANTHER" id="PTHR43798">
    <property type="entry name" value="MONOACYLGLYCEROL LIPASE"/>
    <property type="match status" value="1"/>
</dbReference>
<dbReference type="PRINTS" id="PR00111">
    <property type="entry name" value="ABHYDROLASE"/>
</dbReference>
<dbReference type="Gene3D" id="3.40.50.1820">
    <property type="entry name" value="alpha/beta hydrolase"/>
    <property type="match status" value="1"/>
</dbReference>
<dbReference type="SUPFAM" id="SSF53474">
    <property type="entry name" value="alpha/beta-Hydrolases"/>
    <property type="match status" value="1"/>
</dbReference>
<evidence type="ECO:0000313" key="3">
    <source>
        <dbReference type="EMBL" id="MBC5840915.1"/>
    </source>
</evidence>
<dbReference type="RefSeq" id="WP_187009465.1">
    <property type="nucleotide sequence ID" value="NZ_JACRUI010000001.1"/>
</dbReference>
<proteinExistence type="predicted"/>
<dbReference type="InterPro" id="IPR029058">
    <property type="entry name" value="AB_hydrolase_fold"/>
</dbReference>
<evidence type="ECO:0000259" key="2">
    <source>
        <dbReference type="Pfam" id="PF00561"/>
    </source>
</evidence>
<reference evidence="3 4" key="1">
    <citation type="submission" date="2020-08" db="EMBL/GenBank/DDBJ databases">
        <title>Description of novel Flavobacterium F-380 isolate.</title>
        <authorList>
            <person name="Saticioglu I.B."/>
            <person name="Duman M."/>
            <person name="Altun S."/>
        </authorList>
    </citation>
    <scope>NUCLEOTIDE SEQUENCE [LARGE SCALE GENOMIC DNA]</scope>
    <source>
        <strain evidence="3 4">F-380</strain>
    </source>
</reference>
<comment type="caution">
    <text evidence="3">The sequence shown here is derived from an EMBL/GenBank/DDBJ whole genome shotgun (WGS) entry which is preliminary data.</text>
</comment>
<name>A0ABR7J5V3_9FLAO</name>